<proteinExistence type="predicted"/>
<sequence>METLAKIARYLLGSIVLFTLATSLISLSIWLDMRIHARHIVYASFIFVLVLMIRGNFKSIKPILIGEVIMVLAFMLGKFPRVSYELRDAFYLPIQIDNFKIVLIITIIVTSLIVYYDYYKNNKYLAKIKA</sequence>
<name>A0ABW9N1W4_9FIRM</name>
<dbReference type="RefSeq" id="WP_410024613.1">
    <property type="nucleotide sequence ID" value="NZ_JBGMEG010000014.1"/>
</dbReference>
<feature type="transmembrane region" description="Helical" evidence="1">
    <location>
        <begin position="35"/>
        <end position="53"/>
    </location>
</feature>
<comment type="caution">
    <text evidence="2">The sequence shown here is derived from an EMBL/GenBank/DDBJ whole genome shotgun (WGS) entry which is preliminary data.</text>
</comment>
<organism evidence="2 3">
    <name type="scientific">Anaerococcus groningensis</name>
    <dbReference type="NCBI Taxonomy" id="3115616"/>
    <lineage>
        <taxon>Bacteria</taxon>
        <taxon>Bacillati</taxon>
        <taxon>Bacillota</taxon>
        <taxon>Tissierellia</taxon>
        <taxon>Tissierellales</taxon>
        <taxon>Peptoniphilaceae</taxon>
        <taxon>Anaerococcus</taxon>
    </lineage>
</organism>
<keyword evidence="3" id="KW-1185">Reference proteome</keyword>
<dbReference type="EMBL" id="JBGMEG010000014">
    <property type="protein sequence ID" value="MFO3718060.1"/>
    <property type="molecule type" value="Genomic_DNA"/>
</dbReference>
<feature type="transmembrane region" description="Helical" evidence="1">
    <location>
        <begin position="7"/>
        <end position="29"/>
    </location>
</feature>
<feature type="transmembrane region" description="Helical" evidence="1">
    <location>
        <begin position="60"/>
        <end position="79"/>
    </location>
</feature>
<evidence type="ECO:0000313" key="2">
    <source>
        <dbReference type="EMBL" id="MFO3718060.1"/>
    </source>
</evidence>
<keyword evidence="1" id="KW-0472">Membrane</keyword>
<evidence type="ECO:0000256" key="1">
    <source>
        <dbReference type="SAM" id="Phobius"/>
    </source>
</evidence>
<keyword evidence="1" id="KW-1133">Transmembrane helix</keyword>
<evidence type="ECO:0000313" key="3">
    <source>
        <dbReference type="Proteomes" id="UP001637993"/>
    </source>
</evidence>
<protein>
    <submittedName>
        <fullName evidence="2">Uncharacterized protein</fullName>
    </submittedName>
</protein>
<feature type="transmembrane region" description="Helical" evidence="1">
    <location>
        <begin position="99"/>
        <end position="119"/>
    </location>
</feature>
<keyword evidence="1" id="KW-0812">Transmembrane</keyword>
<accession>A0ABW9N1W4</accession>
<reference evidence="2 3" key="1">
    <citation type="journal article" date="2025" name="Anaerobe">
        <title>Description of Anaerococcus kampingiae sp. nov., Anaerococcus groningensis sp. nov., Anaerococcus martiniensis sp. nov., and Anaerococcus cruorum sp. nov., isolated from human clinical specimens.</title>
        <authorList>
            <person name="Boiten K.E."/>
            <person name="Meijer J."/>
            <person name="van Wezel E.M."/>
            <person name="Veloo A.C.M."/>
        </authorList>
    </citation>
    <scope>NUCLEOTIDE SEQUENCE [LARGE SCALE GENOMIC DNA]</scope>
    <source>
        <strain evidence="2 3">ENR1011</strain>
    </source>
</reference>
<dbReference type="Proteomes" id="UP001637993">
    <property type="component" value="Unassembled WGS sequence"/>
</dbReference>
<gene>
    <name evidence="2" type="ORF">AB9Q04_06945</name>
</gene>